<reference evidence="1" key="1">
    <citation type="submission" date="2020-09" db="EMBL/GenBank/DDBJ databases">
        <title>Genome-Enabled Discovery of Anthraquinone Biosynthesis in Senna tora.</title>
        <authorList>
            <person name="Kang S.-H."/>
            <person name="Pandey R.P."/>
            <person name="Lee C.-M."/>
            <person name="Sim J.-S."/>
            <person name="Jeong J.-T."/>
            <person name="Choi B.-S."/>
            <person name="Jung M."/>
            <person name="Ginzburg D."/>
            <person name="Zhao K."/>
            <person name="Won S.Y."/>
            <person name="Oh T.-J."/>
            <person name="Yu Y."/>
            <person name="Kim N.-H."/>
            <person name="Lee O.R."/>
            <person name="Lee T.-H."/>
            <person name="Bashyal P."/>
            <person name="Kim T.-S."/>
            <person name="Lee W.-H."/>
            <person name="Kawkins C."/>
            <person name="Kim C.-K."/>
            <person name="Kim J.S."/>
            <person name="Ahn B.O."/>
            <person name="Rhee S.Y."/>
            <person name="Sohng J.K."/>
        </authorList>
    </citation>
    <scope>NUCLEOTIDE SEQUENCE</scope>
    <source>
        <tissue evidence="1">Leaf</tissue>
    </source>
</reference>
<protein>
    <submittedName>
        <fullName evidence="1">Uncharacterized protein</fullName>
    </submittedName>
</protein>
<evidence type="ECO:0000313" key="2">
    <source>
        <dbReference type="Proteomes" id="UP000634136"/>
    </source>
</evidence>
<name>A0A834TH76_9FABA</name>
<dbReference type="Proteomes" id="UP000634136">
    <property type="component" value="Unassembled WGS sequence"/>
</dbReference>
<sequence length="27" mass="3049">MGLANAANTLLEWWRATQPTTQLKFVS</sequence>
<proteinExistence type="predicted"/>
<gene>
    <name evidence="1" type="ORF">G2W53_026295</name>
</gene>
<comment type="caution">
    <text evidence="1">The sequence shown here is derived from an EMBL/GenBank/DDBJ whole genome shotgun (WGS) entry which is preliminary data.</text>
</comment>
<dbReference type="AlphaFoldDB" id="A0A834TH76"/>
<dbReference type="EMBL" id="JAAIUW010000008">
    <property type="protein sequence ID" value="KAF7820840.1"/>
    <property type="molecule type" value="Genomic_DNA"/>
</dbReference>
<evidence type="ECO:0000313" key="1">
    <source>
        <dbReference type="EMBL" id="KAF7820840.1"/>
    </source>
</evidence>
<keyword evidence="2" id="KW-1185">Reference proteome</keyword>
<accession>A0A834TH76</accession>
<organism evidence="1 2">
    <name type="scientific">Senna tora</name>
    <dbReference type="NCBI Taxonomy" id="362788"/>
    <lineage>
        <taxon>Eukaryota</taxon>
        <taxon>Viridiplantae</taxon>
        <taxon>Streptophyta</taxon>
        <taxon>Embryophyta</taxon>
        <taxon>Tracheophyta</taxon>
        <taxon>Spermatophyta</taxon>
        <taxon>Magnoliopsida</taxon>
        <taxon>eudicotyledons</taxon>
        <taxon>Gunneridae</taxon>
        <taxon>Pentapetalae</taxon>
        <taxon>rosids</taxon>
        <taxon>fabids</taxon>
        <taxon>Fabales</taxon>
        <taxon>Fabaceae</taxon>
        <taxon>Caesalpinioideae</taxon>
        <taxon>Cassia clade</taxon>
        <taxon>Senna</taxon>
    </lineage>
</organism>